<dbReference type="InterPro" id="IPR052701">
    <property type="entry name" value="GAG_Ulvan_Degrading_Sulfatases"/>
</dbReference>
<accession>A0A6M5Y9F2</accession>
<dbReference type="KEGG" id="stae:HNV11_10860"/>
<dbReference type="PROSITE" id="PS00149">
    <property type="entry name" value="SULFATASE_2"/>
    <property type="match status" value="1"/>
</dbReference>
<dbReference type="Gene3D" id="3.40.720.10">
    <property type="entry name" value="Alkaline Phosphatase, subunit A"/>
    <property type="match status" value="1"/>
</dbReference>
<keyword evidence="2" id="KW-0378">Hydrolase</keyword>
<organism evidence="4 5">
    <name type="scientific">Spirosoma taeanense</name>
    <dbReference type="NCBI Taxonomy" id="2735870"/>
    <lineage>
        <taxon>Bacteria</taxon>
        <taxon>Pseudomonadati</taxon>
        <taxon>Bacteroidota</taxon>
        <taxon>Cytophagia</taxon>
        <taxon>Cytophagales</taxon>
        <taxon>Cytophagaceae</taxon>
        <taxon>Spirosoma</taxon>
    </lineage>
</organism>
<dbReference type="InterPro" id="IPR000917">
    <property type="entry name" value="Sulfatase_N"/>
</dbReference>
<reference evidence="4 5" key="1">
    <citation type="submission" date="2020-05" db="EMBL/GenBank/DDBJ databases">
        <title>Genome sequencing of Spirosoma sp. TS118.</title>
        <authorList>
            <person name="Lee J.-H."/>
            <person name="Jeong S."/>
            <person name="Zhao L."/>
            <person name="Jung J.-H."/>
            <person name="Kim M.-K."/>
            <person name="Lim S."/>
        </authorList>
    </citation>
    <scope>NUCLEOTIDE SEQUENCE [LARGE SCALE GENOMIC DNA]</scope>
    <source>
        <strain evidence="4 5">TS118</strain>
    </source>
</reference>
<dbReference type="Pfam" id="PF00884">
    <property type="entry name" value="Sulfatase"/>
    <property type="match status" value="1"/>
</dbReference>
<gene>
    <name evidence="4" type="ORF">HNV11_10860</name>
</gene>
<evidence type="ECO:0000256" key="1">
    <source>
        <dbReference type="ARBA" id="ARBA00008779"/>
    </source>
</evidence>
<dbReference type="Gene3D" id="3.30.1120.10">
    <property type="match status" value="1"/>
</dbReference>
<dbReference type="EMBL" id="CP053435">
    <property type="protein sequence ID" value="QJW89843.1"/>
    <property type="molecule type" value="Genomic_DNA"/>
</dbReference>
<comment type="similarity">
    <text evidence="1">Belongs to the sulfatase family.</text>
</comment>
<protein>
    <submittedName>
        <fullName evidence="4">Arylsulfatase</fullName>
    </submittedName>
</protein>
<dbReference type="PANTHER" id="PTHR43751">
    <property type="entry name" value="SULFATASE"/>
    <property type="match status" value="1"/>
</dbReference>
<dbReference type="AlphaFoldDB" id="A0A6M5Y9F2"/>
<evidence type="ECO:0000256" key="2">
    <source>
        <dbReference type="ARBA" id="ARBA00022801"/>
    </source>
</evidence>
<evidence type="ECO:0000259" key="3">
    <source>
        <dbReference type="Pfam" id="PF00884"/>
    </source>
</evidence>
<dbReference type="GO" id="GO:0016787">
    <property type="term" value="F:hydrolase activity"/>
    <property type="evidence" value="ECO:0007669"/>
    <property type="project" value="UniProtKB-KW"/>
</dbReference>
<dbReference type="SUPFAM" id="SSF53649">
    <property type="entry name" value="Alkaline phosphatase-like"/>
    <property type="match status" value="1"/>
</dbReference>
<dbReference type="Proteomes" id="UP000502756">
    <property type="component" value="Chromosome"/>
</dbReference>
<dbReference type="PROSITE" id="PS00523">
    <property type="entry name" value="SULFATASE_1"/>
    <property type="match status" value="1"/>
</dbReference>
<proteinExistence type="inferred from homology"/>
<dbReference type="PANTHER" id="PTHR43751:SF7">
    <property type="entry name" value="ARYLSULPHATASE A"/>
    <property type="match status" value="1"/>
</dbReference>
<dbReference type="InterPro" id="IPR024607">
    <property type="entry name" value="Sulfatase_CS"/>
</dbReference>
<keyword evidence="5" id="KW-1185">Reference proteome</keyword>
<dbReference type="RefSeq" id="WP_171739684.1">
    <property type="nucleotide sequence ID" value="NZ_CP053435.1"/>
</dbReference>
<evidence type="ECO:0000313" key="5">
    <source>
        <dbReference type="Proteomes" id="UP000502756"/>
    </source>
</evidence>
<dbReference type="CDD" id="cd16143">
    <property type="entry name" value="ARS_like"/>
    <property type="match status" value="1"/>
</dbReference>
<feature type="domain" description="Sulfatase N-terminal" evidence="3">
    <location>
        <begin position="33"/>
        <end position="407"/>
    </location>
</feature>
<dbReference type="InterPro" id="IPR017850">
    <property type="entry name" value="Alkaline_phosphatase_core_sf"/>
</dbReference>
<evidence type="ECO:0000313" key="4">
    <source>
        <dbReference type="EMBL" id="QJW89843.1"/>
    </source>
</evidence>
<sequence length="525" mass="57320">MSCPSPLQWFLGLILLAAFSCRQQNPAISNANPNIVIIYADDLGYGDVSANGQGQLQTPNIDQLAETGIRFTNGYATSATCTPSRLALLTGTYPWRDKNAKILPGNAPLLIDTTSVTLASLLKKQGYATGVVGKWHLGLGNGDIDWNRTIRKTPNDLGFDYSFIMAATGDRVPTVYVENRHVVGLTPDDPLYVRYDSNFAGQPTALTHPELMTKMTWHHGHNQSVHNGIPRIGYMKGGRSALWTDEQMAEVFLDKAKAFIDTHQTRKAGKPFFLYYALHQPHVPRVPGAKFVGKSGLGPRGDAILEADWCVGELMKKLRQEGLADNTLVVFSSDNGPVLNDGYNDEAVEKNGRHTPAGRLRGGKYSLFDAGTHVPFIVSWPARLKKEVSDALVCQMDLLASLAALVGSDIKTGDSKNLLNTFLGKAAKNQANGRDALVLEASGKLAFRSGDWVFIPPYPGKALNEQVNIETGLSREPQLYNLSADPQQRTNLARTNPVKRTAMEKQMKQVVGDAYGASTDELILK</sequence>
<name>A0A6M5Y9F2_9BACT</name>